<evidence type="ECO:0000256" key="1">
    <source>
        <dbReference type="SAM" id="MobiDB-lite"/>
    </source>
</evidence>
<feature type="compositionally biased region" description="Basic and acidic residues" evidence="1">
    <location>
        <begin position="88"/>
        <end position="106"/>
    </location>
</feature>
<reference evidence="2" key="1">
    <citation type="submission" date="2023-08" db="EMBL/GenBank/DDBJ databases">
        <authorList>
            <person name="Alioto T."/>
            <person name="Alioto T."/>
            <person name="Gomez Garrido J."/>
        </authorList>
    </citation>
    <scope>NUCLEOTIDE SEQUENCE</scope>
</reference>
<name>A0AAV1GHC4_XYRNO</name>
<protein>
    <submittedName>
        <fullName evidence="2">Uncharacterized protein</fullName>
    </submittedName>
</protein>
<feature type="region of interest" description="Disordered" evidence="1">
    <location>
        <begin position="84"/>
        <end position="106"/>
    </location>
</feature>
<keyword evidence="3" id="KW-1185">Reference proteome</keyword>
<dbReference type="EMBL" id="OY660877">
    <property type="protein sequence ID" value="CAJ1072912.1"/>
    <property type="molecule type" value="Genomic_DNA"/>
</dbReference>
<evidence type="ECO:0000313" key="3">
    <source>
        <dbReference type="Proteomes" id="UP001178508"/>
    </source>
</evidence>
<dbReference type="Proteomes" id="UP001178508">
    <property type="component" value="Chromosome 14"/>
</dbReference>
<evidence type="ECO:0000313" key="2">
    <source>
        <dbReference type="EMBL" id="CAJ1072912.1"/>
    </source>
</evidence>
<gene>
    <name evidence="2" type="ORF">XNOV1_A020332</name>
</gene>
<sequence>MCALCGAVGHGWFHAGGSNSSPGRYQLLPDGGVERACSKSLTTLLISFLDEVKDLPGGVEVEAAAEIKKSSLIYLTSPRHRAKTQRGRLSDKGWRFETHTDREIND</sequence>
<dbReference type="AlphaFoldDB" id="A0AAV1GHC4"/>
<proteinExistence type="predicted"/>
<accession>A0AAV1GHC4</accession>
<organism evidence="2 3">
    <name type="scientific">Xyrichtys novacula</name>
    <name type="common">Pearly razorfish</name>
    <name type="synonym">Hemipteronotus novacula</name>
    <dbReference type="NCBI Taxonomy" id="13765"/>
    <lineage>
        <taxon>Eukaryota</taxon>
        <taxon>Metazoa</taxon>
        <taxon>Chordata</taxon>
        <taxon>Craniata</taxon>
        <taxon>Vertebrata</taxon>
        <taxon>Euteleostomi</taxon>
        <taxon>Actinopterygii</taxon>
        <taxon>Neopterygii</taxon>
        <taxon>Teleostei</taxon>
        <taxon>Neoteleostei</taxon>
        <taxon>Acanthomorphata</taxon>
        <taxon>Eupercaria</taxon>
        <taxon>Labriformes</taxon>
        <taxon>Labridae</taxon>
        <taxon>Xyrichtys</taxon>
    </lineage>
</organism>